<keyword evidence="6" id="KW-0010">Activator</keyword>
<dbReference type="Gene3D" id="3.30.450.20">
    <property type="entry name" value="PAS domain"/>
    <property type="match status" value="2"/>
</dbReference>
<dbReference type="SMART" id="SM00091">
    <property type="entry name" value="PAS"/>
    <property type="match status" value="2"/>
</dbReference>
<dbReference type="PANTHER" id="PTHR23042">
    <property type="entry name" value="CIRCADIAN PROTEIN CLOCK/ARNT/BMAL/PAS"/>
    <property type="match status" value="1"/>
</dbReference>
<evidence type="ECO:0000259" key="10">
    <source>
        <dbReference type="PROSITE" id="PS50112"/>
    </source>
</evidence>
<dbReference type="GO" id="GO:0045944">
    <property type="term" value="P:positive regulation of transcription by RNA polymerase II"/>
    <property type="evidence" value="ECO:0007669"/>
    <property type="project" value="Ensembl"/>
</dbReference>
<protein>
    <submittedName>
        <fullName evidence="12">Basic helix-loop-helix ARNT like 2</fullName>
    </submittedName>
</protein>
<name>A0A8D0C1D9_SALMN</name>
<dbReference type="PRINTS" id="PR00785">
    <property type="entry name" value="NCTRNSLOCATR"/>
</dbReference>
<dbReference type="GO" id="GO:0070888">
    <property type="term" value="F:E-box binding"/>
    <property type="evidence" value="ECO:0007669"/>
    <property type="project" value="Ensembl"/>
</dbReference>
<dbReference type="PROSITE" id="PS50888">
    <property type="entry name" value="BHLH"/>
    <property type="match status" value="1"/>
</dbReference>
<evidence type="ECO:0000256" key="9">
    <source>
        <dbReference type="SAM" id="MobiDB-lite"/>
    </source>
</evidence>
<evidence type="ECO:0000256" key="5">
    <source>
        <dbReference type="ARBA" id="ARBA00023125"/>
    </source>
</evidence>
<evidence type="ECO:0000256" key="4">
    <source>
        <dbReference type="ARBA" id="ARBA00023108"/>
    </source>
</evidence>
<keyword evidence="4" id="KW-0090">Biological rhythms</keyword>
<dbReference type="CDD" id="cd11469">
    <property type="entry name" value="bHLH-PAS_ARNTL2_PASD9"/>
    <property type="match status" value="1"/>
</dbReference>
<evidence type="ECO:0000256" key="2">
    <source>
        <dbReference type="ARBA" id="ARBA00022737"/>
    </source>
</evidence>
<keyword evidence="8" id="KW-0539">Nucleus</keyword>
<dbReference type="NCBIfam" id="TIGR00229">
    <property type="entry name" value="sensory_box"/>
    <property type="match status" value="1"/>
</dbReference>
<feature type="region of interest" description="Disordered" evidence="9">
    <location>
        <begin position="1"/>
        <end position="27"/>
    </location>
</feature>
<dbReference type="GeneTree" id="ENSGT00940000160423"/>
<dbReference type="Pfam" id="PF00010">
    <property type="entry name" value="HLH"/>
    <property type="match status" value="1"/>
</dbReference>
<dbReference type="FunFam" id="3.30.450.20:FF:000006">
    <property type="entry name" value="aryl hydrocarbon receptor nuclear translocator-like protein 1"/>
    <property type="match status" value="1"/>
</dbReference>
<keyword evidence="7" id="KW-0804">Transcription</keyword>
<dbReference type="GO" id="GO:0046983">
    <property type="term" value="F:protein dimerization activity"/>
    <property type="evidence" value="ECO:0007669"/>
    <property type="project" value="InterPro"/>
</dbReference>
<dbReference type="GO" id="GO:1990513">
    <property type="term" value="C:CLOCK-BMAL transcription complex"/>
    <property type="evidence" value="ECO:0007669"/>
    <property type="project" value="Ensembl"/>
</dbReference>
<dbReference type="InterPro" id="IPR036638">
    <property type="entry name" value="HLH_DNA-bd_sf"/>
</dbReference>
<reference evidence="12" key="1">
    <citation type="submission" date="2025-08" db="UniProtKB">
        <authorList>
            <consortium name="Ensembl"/>
        </authorList>
    </citation>
    <scope>IDENTIFICATION</scope>
</reference>
<dbReference type="CDD" id="cd00130">
    <property type="entry name" value="PAS"/>
    <property type="match status" value="2"/>
</dbReference>
<feature type="compositionally biased region" description="Low complexity" evidence="9">
    <location>
        <begin position="1"/>
        <end position="22"/>
    </location>
</feature>
<feature type="domain" description="PAS" evidence="10">
    <location>
        <begin position="166"/>
        <end position="230"/>
    </location>
</feature>
<organism evidence="12 13">
    <name type="scientific">Salvator merianae</name>
    <name type="common">Argentine black and white tegu</name>
    <name type="synonym">Tupinambis merianae</name>
    <dbReference type="NCBI Taxonomy" id="96440"/>
    <lineage>
        <taxon>Eukaryota</taxon>
        <taxon>Metazoa</taxon>
        <taxon>Chordata</taxon>
        <taxon>Craniata</taxon>
        <taxon>Vertebrata</taxon>
        <taxon>Euteleostomi</taxon>
        <taxon>Lepidosauria</taxon>
        <taxon>Squamata</taxon>
        <taxon>Bifurcata</taxon>
        <taxon>Unidentata</taxon>
        <taxon>Episquamata</taxon>
        <taxon>Laterata</taxon>
        <taxon>Teiioidea</taxon>
        <taxon>Teiidae</taxon>
        <taxon>Salvator</taxon>
    </lineage>
</organism>
<evidence type="ECO:0000256" key="3">
    <source>
        <dbReference type="ARBA" id="ARBA00023015"/>
    </source>
</evidence>
<dbReference type="Proteomes" id="UP000694421">
    <property type="component" value="Unplaced"/>
</dbReference>
<keyword evidence="13" id="KW-1185">Reference proteome</keyword>
<dbReference type="InterPro" id="IPR050933">
    <property type="entry name" value="Circadian_TF"/>
</dbReference>
<evidence type="ECO:0000256" key="7">
    <source>
        <dbReference type="ARBA" id="ARBA00023163"/>
    </source>
</evidence>
<feature type="domain" description="BHLH" evidence="11">
    <location>
        <begin position="95"/>
        <end position="148"/>
    </location>
</feature>
<reference evidence="12" key="2">
    <citation type="submission" date="2025-09" db="UniProtKB">
        <authorList>
            <consortium name="Ensembl"/>
        </authorList>
    </citation>
    <scope>IDENTIFICATION</scope>
</reference>
<dbReference type="SMART" id="SM00353">
    <property type="entry name" value="HLH"/>
    <property type="match status" value="1"/>
</dbReference>
<evidence type="ECO:0000313" key="13">
    <source>
        <dbReference type="Proteomes" id="UP000694421"/>
    </source>
</evidence>
<dbReference type="GO" id="GO:0005654">
    <property type="term" value="C:nucleoplasm"/>
    <property type="evidence" value="ECO:0007669"/>
    <property type="project" value="Ensembl"/>
</dbReference>
<dbReference type="SUPFAM" id="SSF55785">
    <property type="entry name" value="PYP-like sensor domain (PAS domain)"/>
    <property type="match status" value="2"/>
</dbReference>
<evidence type="ECO:0000256" key="8">
    <source>
        <dbReference type="ARBA" id="ARBA00023242"/>
    </source>
</evidence>
<dbReference type="Pfam" id="PF14598">
    <property type="entry name" value="PAS_11"/>
    <property type="match status" value="1"/>
</dbReference>
<dbReference type="InterPro" id="IPR035965">
    <property type="entry name" value="PAS-like_dom_sf"/>
</dbReference>
<dbReference type="InterPro" id="IPR000014">
    <property type="entry name" value="PAS"/>
</dbReference>
<dbReference type="InterPro" id="IPR001067">
    <property type="entry name" value="Nuc_translocat"/>
</dbReference>
<dbReference type="Gene3D" id="4.10.280.10">
    <property type="entry name" value="Helix-loop-helix DNA-binding domain"/>
    <property type="match status" value="1"/>
</dbReference>
<dbReference type="Ensembl" id="ENSSMRT00000018264.1">
    <property type="protein sequence ID" value="ENSSMRP00000015648.1"/>
    <property type="gene ID" value="ENSSMRG00000012171.1"/>
</dbReference>
<dbReference type="PROSITE" id="PS50112">
    <property type="entry name" value="PAS"/>
    <property type="match status" value="2"/>
</dbReference>
<feature type="domain" description="PAS" evidence="10">
    <location>
        <begin position="364"/>
        <end position="413"/>
    </location>
</feature>
<keyword evidence="3" id="KW-0805">Transcription regulation</keyword>
<proteinExistence type="predicted"/>
<dbReference type="SUPFAM" id="SSF47459">
    <property type="entry name" value="HLH, helix-loop-helix DNA-binding domain"/>
    <property type="match status" value="1"/>
</dbReference>
<accession>A0A8D0C1D9</accession>
<dbReference type="GO" id="GO:0005737">
    <property type="term" value="C:cytoplasm"/>
    <property type="evidence" value="ECO:0007669"/>
    <property type="project" value="InterPro"/>
</dbReference>
<dbReference type="GO" id="GO:0032922">
    <property type="term" value="P:circadian regulation of gene expression"/>
    <property type="evidence" value="ECO:0007669"/>
    <property type="project" value="Ensembl"/>
</dbReference>
<dbReference type="GO" id="GO:0005730">
    <property type="term" value="C:nucleolus"/>
    <property type="evidence" value="ECO:0007669"/>
    <property type="project" value="Ensembl"/>
</dbReference>
<evidence type="ECO:0000256" key="6">
    <source>
        <dbReference type="ARBA" id="ARBA00023159"/>
    </source>
</evidence>
<dbReference type="FunFam" id="3.30.450.20:FF:000010">
    <property type="entry name" value="Aryl hydrocarbon receptor nuclear translocator-like, isoform CRA_b"/>
    <property type="match status" value="1"/>
</dbReference>
<dbReference type="InterPro" id="IPR013767">
    <property type="entry name" value="PAS_fold"/>
</dbReference>
<keyword evidence="2" id="KW-0677">Repeat</keyword>
<dbReference type="OMA" id="RIKCSRI"/>
<evidence type="ECO:0000259" key="11">
    <source>
        <dbReference type="PROSITE" id="PS50888"/>
    </source>
</evidence>
<dbReference type="Pfam" id="PF00989">
    <property type="entry name" value="PAS"/>
    <property type="match status" value="1"/>
</dbReference>
<dbReference type="InterPro" id="IPR011598">
    <property type="entry name" value="bHLH_dom"/>
</dbReference>
<keyword evidence="5" id="KW-0238">DNA-binding</keyword>
<comment type="subcellular location">
    <subcellularLocation>
        <location evidence="1">Nucleus</location>
    </subcellularLocation>
</comment>
<dbReference type="GO" id="GO:0000981">
    <property type="term" value="F:DNA-binding transcription factor activity, RNA polymerase II-specific"/>
    <property type="evidence" value="ECO:0007669"/>
    <property type="project" value="Ensembl"/>
</dbReference>
<dbReference type="GO" id="GO:0042753">
    <property type="term" value="P:positive regulation of circadian rhythm"/>
    <property type="evidence" value="ECO:0007669"/>
    <property type="project" value="Ensembl"/>
</dbReference>
<dbReference type="AlphaFoldDB" id="A0A8D0C1D9"/>
<evidence type="ECO:0000313" key="12">
    <source>
        <dbReference type="Ensembl" id="ENSSMRP00000015648.1"/>
    </source>
</evidence>
<sequence>MAEAAGGAAAAAATTAAAPGAEEAGEELRAAVPAGNLPMEGTECVASAVSSLMSPVPQTITASSLNTFMADFPRKRKGSDSDNPSEDDEHVKIKYFREAHSQTEKRRRDKMNNLIEELSAMIPQCSPVARKLDKLTVLRMAVQHLKSLKGSASYSEVRYKPVFLQDDELQHLILKAADGFLFVVGCDRGKILFVSESISKILNYDTASLIGQSLFDFLHPKDVAKVKEQLSSSDASPREKLIDTKTGLQVHMDFQAGSSRLYSGARRSFFCRIKYTKSKVKEEKESLPNSKKKEHKKYCTVHCTGYLKSWPPNEVGVEEVNDAEKDTNFNCLVAVGRLHPYTIPQKSSEIKVKPTEFVTRFAMDGKFVFVDQRATAILGYLPQELLGTSCYEYFHQDDHSHLTERHKAVLQSKEKIFTNSYKFRAKNGSFVTLKSQWFSFINPWTKELEYIVSINTVVLGHNETNEEGLLPYTPKPSFLDVPGMSTGTVLGAGSIGTEIANEVLDLQRLHTSPPLGELSPSDLMTKSSSPVVTVNCSNVPNKECPSGIENLETSGQTQNAISFPSSEPLLSDTSQLDFDSVCGNDTAMAALMNYLEAEGGLGDPAELSDMQWTL</sequence>
<evidence type="ECO:0000256" key="1">
    <source>
        <dbReference type="ARBA" id="ARBA00004123"/>
    </source>
</evidence>